<protein>
    <submittedName>
        <fullName evidence="2">Uncharacterized protein</fullName>
    </submittedName>
</protein>
<keyword evidence="3" id="KW-1185">Reference proteome</keyword>
<sequence>MYPNLPYNGPKDRDWQALALAPVSWTPLDAGQGVYDHFEARAGGSARENHSRLSAIKNNPSKGHSADQFAQDDTSAIPVVEPKEKQSTRVVERPL</sequence>
<feature type="region of interest" description="Disordered" evidence="1">
    <location>
        <begin position="43"/>
        <end position="95"/>
    </location>
</feature>
<evidence type="ECO:0000313" key="2">
    <source>
        <dbReference type="EMBL" id="MDQ8196443.1"/>
    </source>
</evidence>
<evidence type="ECO:0000256" key="1">
    <source>
        <dbReference type="SAM" id="MobiDB-lite"/>
    </source>
</evidence>
<feature type="compositionally biased region" description="Basic and acidic residues" evidence="1">
    <location>
        <begin position="81"/>
        <end position="95"/>
    </location>
</feature>
<comment type="caution">
    <text evidence="2">The sequence shown here is derived from an EMBL/GenBank/DDBJ whole genome shotgun (WGS) entry which is preliminary data.</text>
</comment>
<dbReference type="RefSeq" id="WP_308986875.1">
    <property type="nucleotide sequence ID" value="NZ_JARXIC010000096.1"/>
</dbReference>
<organism evidence="2 3">
    <name type="scientific">Thalassobacterium sedimentorum</name>
    <dbReference type="NCBI Taxonomy" id="3041258"/>
    <lineage>
        <taxon>Bacteria</taxon>
        <taxon>Pseudomonadati</taxon>
        <taxon>Verrucomicrobiota</taxon>
        <taxon>Opitutia</taxon>
        <taxon>Puniceicoccales</taxon>
        <taxon>Coraliomargaritaceae</taxon>
        <taxon>Thalassobacterium</taxon>
    </lineage>
</organism>
<dbReference type="Proteomes" id="UP001243717">
    <property type="component" value="Unassembled WGS sequence"/>
</dbReference>
<reference evidence="2 3" key="1">
    <citation type="submission" date="2023-04" db="EMBL/GenBank/DDBJ databases">
        <title>A novel bacteria isolated from coastal sediment.</title>
        <authorList>
            <person name="Liu X.-J."/>
            <person name="Du Z.-J."/>
        </authorList>
    </citation>
    <scope>NUCLEOTIDE SEQUENCE [LARGE SCALE GENOMIC DNA]</scope>
    <source>
        <strain evidence="2 3">SDUM461004</strain>
    </source>
</reference>
<dbReference type="EMBL" id="JARXIC010000096">
    <property type="protein sequence ID" value="MDQ8196443.1"/>
    <property type="molecule type" value="Genomic_DNA"/>
</dbReference>
<evidence type="ECO:0000313" key="3">
    <source>
        <dbReference type="Proteomes" id="UP001243717"/>
    </source>
</evidence>
<proteinExistence type="predicted"/>
<gene>
    <name evidence="2" type="ORF">QEH59_18585</name>
</gene>
<name>A0ABU1AQC4_9BACT</name>
<accession>A0ABU1AQC4</accession>